<dbReference type="EMBL" id="BMJV01000013">
    <property type="protein sequence ID" value="GGG87158.1"/>
    <property type="molecule type" value="Genomic_DNA"/>
</dbReference>
<reference evidence="1" key="1">
    <citation type="journal article" date="2014" name="Int. J. Syst. Evol. Microbiol.">
        <title>Complete genome sequence of Corynebacterium casei LMG S-19264T (=DSM 44701T), isolated from a smear-ripened cheese.</title>
        <authorList>
            <consortium name="US DOE Joint Genome Institute (JGI-PGF)"/>
            <person name="Walter F."/>
            <person name="Albersmeier A."/>
            <person name="Kalinowski J."/>
            <person name="Ruckert C."/>
        </authorList>
    </citation>
    <scope>NUCLEOTIDE SEQUENCE</scope>
    <source>
        <strain evidence="1">CGMCC 1.15762</strain>
    </source>
</reference>
<reference evidence="1" key="2">
    <citation type="submission" date="2020-09" db="EMBL/GenBank/DDBJ databases">
        <authorList>
            <person name="Sun Q."/>
            <person name="Zhou Y."/>
        </authorList>
    </citation>
    <scope>NUCLEOTIDE SEQUENCE</scope>
    <source>
        <strain evidence="1">CGMCC 1.15762</strain>
    </source>
</reference>
<comment type="caution">
    <text evidence="1">The sequence shown here is derived from an EMBL/GenBank/DDBJ whole genome shotgun (WGS) entry which is preliminary data.</text>
</comment>
<dbReference type="RefSeq" id="WP_188792143.1">
    <property type="nucleotide sequence ID" value="NZ_BMJV01000013.1"/>
</dbReference>
<protein>
    <submittedName>
        <fullName evidence="1">Uncharacterized protein</fullName>
    </submittedName>
</protein>
<keyword evidence="2" id="KW-1185">Reference proteome</keyword>
<accession>A0A8J2ZNV2</accession>
<evidence type="ECO:0000313" key="2">
    <source>
        <dbReference type="Proteomes" id="UP000617145"/>
    </source>
</evidence>
<sequence length="169" mass="18385">MFWELIAVFVAGFAGAGAVLALNRLTGRRLPRWLMPVGAGAAMLAVTISSEYGWYERTAAALPQGYEVATVNESRRLFRPWTLAVPMVDRFIAIDTTNMVPNDRTDGLWLVRAAAYGRWRPVREIQIMVDCDGMRSAIPSGDGGEPVWRSGTEGDPILGTVCEAPEAGA</sequence>
<gene>
    <name evidence="1" type="ORF">GCM10011415_42090</name>
</gene>
<proteinExistence type="predicted"/>
<dbReference type="AlphaFoldDB" id="A0A8J2ZNV2"/>
<name>A0A8J2ZNV2_9RHOB</name>
<evidence type="ECO:0000313" key="1">
    <source>
        <dbReference type="EMBL" id="GGG87158.1"/>
    </source>
</evidence>
<organism evidence="1 2">
    <name type="scientific">Salipiger pallidus</name>
    <dbReference type="NCBI Taxonomy" id="1775170"/>
    <lineage>
        <taxon>Bacteria</taxon>
        <taxon>Pseudomonadati</taxon>
        <taxon>Pseudomonadota</taxon>
        <taxon>Alphaproteobacteria</taxon>
        <taxon>Rhodobacterales</taxon>
        <taxon>Roseobacteraceae</taxon>
        <taxon>Salipiger</taxon>
    </lineage>
</organism>
<dbReference type="Proteomes" id="UP000617145">
    <property type="component" value="Unassembled WGS sequence"/>
</dbReference>